<organism evidence="3 4">
    <name type="scientific">Alteraurantiacibacter aestuarii</name>
    <dbReference type="NCBI Taxonomy" id="650004"/>
    <lineage>
        <taxon>Bacteria</taxon>
        <taxon>Pseudomonadati</taxon>
        <taxon>Pseudomonadota</taxon>
        <taxon>Alphaproteobacteria</taxon>
        <taxon>Sphingomonadales</taxon>
        <taxon>Erythrobacteraceae</taxon>
        <taxon>Alteraurantiacibacter</taxon>
    </lineage>
</organism>
<evidence type="ECO:0000313" key="4">
    <source>
        <dbReference type="Proteomes" id="UP000435243"/>
    </source>
</evidence>
<evidence type="ECO:0000256" key="1">
    <source>
        <dbReference type="SAM" id="SignalP"/>
    </source>
</evidence>
<accession>A0A844ZM50</accession>
<feature type="domain" description="DUF8021" evidence="2">
    <location>
        <begin position="465"/>
        <end position="579"/>
    </location>
</feature>
<keyword evidence="1" id="KW-0732">Signal</keyword>
<protein>
    <recommendedName>
        <fullName evidence="2">DUF8021 domain-containing protein</fullName>
    </recommendedName>
</protein>
<feature type="signal peptide" evidence="1">
    <location>
        <begin position="1"/>
        <end position="26"/>
    </location>
</feature>
<keyword evidence="4" id="KW-1185">Reference proteome</keyword>
<dbReference type="Pfam" id="PF26061">
    <property type="entry name" value="DUF8021"/>
    <property type="match status" value="2"/>
</dbReference>
<dbReference type="AlphaFoldDB" id="A0A844ZM50"/>
<dbReference type="Proteomes" id="UP000435243">
    <property type="component" value="Unassembled WGS sequence"/>
</dbReference>
<dbReference type="RefSeq" id="WP_160590098.1">
    <property type="nucleotide sequence ID" value="NZ_BAAAFP010000002.1"/>
</dbReference>
<comment type="caution">
    <text evidence="3">The sequence shown here is derived from an EMBL/GenBank/DDBJ whole genome shotgun (WGS) entry which is preliminary data.</text>
</comment>
<evidence type="ECO:0000259" key="2">
    <source>
        <dbReference type="Pfam" id="PF26061"/>
    </source>
</evidence>
<feature type="domain" description="DUF8021" evidence="2">
    <location>
        <begin position="170"/>
        <end position="312"/>
    </location>
</feature>
<reference evidence="3 4" key="1">
    <citation type="submission" date="2019-12" db="EMBL/GenBank/DDBJ databases">
        <title>Genomic-based taxomic classification of the family Erythrobacteraceae.</title>
        <authorList>
            <person name="Xu L."/>
        </authorList>
    </citation>
    <scope>NUCLEOTIDE SEQUENCE [LARGE SCALE GENOMIC DNA]</scope>
    <source>
        <strain evidence="3 4">JCM 16339</strain>
    </source>
</reference>
<gene>
    <name evidence="3" type="ORF">GRI32_05185</name>
</gene>
<dbReference type="OrthoDB" id="9148298at2"/>
<proteinExistence type="predicted"/>
<evidence type="ECO:0000313" key="3">
    <source>
        <dbReference type="EMBL" id="MXO88130.1"/>
    </source>
</evidence>
<sequence length="592" mass="64486">MMRALKTTISAIALAGAVSFAAPALAQAPGEASAVPDTSCQYDCLIAMVRQHMQALGARDASGLPLAGDVMFTENNVILPVGHGLWRTADDVDADGLAVADETTGHAAWFGSVRENGTPVFYAVRIHVEGGLIDEIESVVHRRTSLPAPFGDWENMEHFSEFYEILPEEERRPRERMLAIADAYFDTVELNDGQVFAPFAEDCSRLENGISTTAPRPGAQASAANIASGCRAQFELGLYRINKRIRRELPLVDVQRGVVVGSGFFDHANEFDRYLLTNGREMMTALKWPNSISLIEAFRIRDAEIQRIEATFTYVPYFMHNPFWGDDADFPEYAPQPDLCDDACLAANARLVASGMVGNNWQGLNWGERVGYAENSVGIRVGEGIWATVTAIDADPLVIADAQTGKAVWIGRIEEHGQPGWAAFTVAADGDAIGSVDALIRRSQYGPPYAEPVSASDYGVLPASRRTSRADMLAAAPQFMHALGSNGAAPDIFGAECHWSVNGQDVGECAAPFGSPVLARIEEVRDRQLLAVDEERGLAVYRFFEDLPAAGGEGYPLTYQVVELYHFDAGRVIRVEAFTSELPYAMQPLSQR</sequence>
<dbReference type="EMBL" id="WTYY01000002">
    <property type="protein sequence ID" value="MXO88130.1"/>
    <property type="molecule type" value="Genomic_DNA"/>
</dbReference>
<feature type="chain" id="PRO_5032604224" description="DUF8021 domain-containing protein" evidence="1">
    <location>
        <begin position="27"/>
        <end position="592"/>
    </location>
</feature>
<dbReference type="InterPro" id="IPR058334">
    <property type="entry name" value="DUF8021"/>
</dbReference>
<name>A0A844ZM50_9SPHN</name>